<sequence>MAALVKCFVAVLILNLVTRGFCGCSVGDLTIGTVRSGKEVQGKAEWTVTVTNNCICAQSRIILYCGGFQSVEHVNPAILYKQGEDCILVHGTSLPASASVTFSYAWDPPAIFLPKSSVIAGC</sequence>
<evidence type="ECO:0000256" key="2">
    <source>
        <dbReference type="SAM" id="SignalP"/>
    </source>
</evidence>
<dbReference type="OrthoDB" id="600752at2759"/>
<dbReference type="EMBL" id="JAAARO010000009">
    <property type="protein sequence ID" value="KAF5743336.1"/>
    <property type="molecule type" value="Genomic_DNA"/>
</dbReference>
<dbReference type="AlphaFoldDB" id="A0A7J7DB93"/>
<accession>A0A7J7DB93</accession>
<feature type="chain" id="PRO_5029643287" evidence="2">
    <location>
        <begin position="23"/>
        <end position="122"/>
    </location>
</feature>
<reference evidence="3 4" key="1">
    <citation type="journal article" date="2020" name="Nat. Commun.">
        <title>Genome of Tripterygium wilfordii and identification of cytochrome P450 involved in triptolide biosynthesis.</title>
        <authorList>
            <person name="Tu L."/>
            <person name="Su P."/>
            <person name="Zhang Z."/>
            <person name="Gao L."/>
            <person name="Wang J."/>
            <person name="Hu T."/>
            <person name="Zhou J."/>
            <person name="Zhang Y."/>
            <person name="Zhao Y."/>
            <person name="Liu Y."/>
            <person name="Song Y."/>
            <person name="Tong Y."/>
            <person name="Lu Y."/>
            <person name="Yang J."/>
            <person name="Xu C."/>
            <person name="Jia M."/>
            <person name="Peters R.J."/>
            <person name="Huang L."/>
            <person name="Gao W."/>
        </authorList>
    </citation>
    <scope>NUCLEOTIDE SEQUENCE [LARGE SCALE GENOMIC DNA]</scope>
    <source>
        <strain evidence="4">cv. XIE 37</strain>
        <tissue evidence="3">Leaf</tissue>
    </source>
</reference>
<dbReference type="PANTHER" id="PTHR33184">
    <property type="entry name" value="PROTEIN TAPETUM DETERMINANT 1-LIKE-RELATED"/>
    <property type="match status" value="1"/>
</dbReference>
<feature type="signal peptide" evidence="2">
    <location>
        <begin position="1"/>
        <end position="22"/>
    </location>
</feature>
<protein>
    <submittedName>
        <fullName evidence="3">Uncharacterized protein</fullName>
    </submittedName>
</protein>
<proteinExistence type="predicted"/>
<organism evidence="3 4">
    <name type="scientific">Tripterygium wilfordii</name>
    <name type="common">Thunder God vine</name>
    <dbReference type="NCBI Taxonomy" id="458696"/>
    <lineage>
        <taxon>Eukaryota</taxon>
        <taxon>Viridiplantae</taxon>
        <taxon>Streptophyta</taxon>
        <taxon>Embryophyta</taxon>
        <taxon>Tracheophyta</taxon>
        <taxon>Spermatophyta</taxon>
        <taxon>Magnoliopsida</taxon>
        <taxon>eudicotyledons</taxon>
        <taxon>Gunneridae</taxon>
        <taxon>Pentapetalae</taxon>
        <taxon>rosids</taxon>
        <taxon>fabids</taxon>
        <taxon>Celastrales</taxon>
        <taxon>Celastraceae</taxon>
        <taxon>Tripterygium</taxon>
    </lineage>
</organism>
<dbReference type="PANTHER" id="PTHR33184:SF11">
    <property type="entry name" value="BETA-1,3-N-ACETYLGLUCOSAMINYLTRANSFERASE FAMILY PROTEIN"/>
    <property type="match status" value="1"/>
</dbReference>
<dbReference type="Proteomes" id="UP000593562">
    <property type="component" value="Unassembled WGS sequence"/>
</dbReference>
<dbReference type="InParanoid" id="A0A7J7DB93"/>
<keyword evidence="4" id="KW-1185">Reference proteome</keyword>
<keyword evidence="1 2" id="KW-0732">Signal</keyword>
<comment type="caution">
    <text evidence="3">The sequence shown here is derived from an EMBL/GenBank/DDBJ whole genome shotgun (WGS) entry which is preliminary data.</text>
</comment>
<evidence type="ECO:0000313" key="4">
    <source>
        <dbReference type="Proteomes" id="UP000593562"/>
    </source>
</evidence>
<dbReference type="InterPro" id="IPR040361">
    <property type="entry name" value="TPD1"/>
</dbReference>
<gene>
    <name evidence="3" type="ORF">HS088_TW09G01403</name>
</gene>
<evidence type="ECO:0000313" key="3">
    <source>
        <dbReference type="EMBL" id="KAF5743336.1"/>
    </source>
</evidence>
<dbReference type="Pfam" id="PF24068">
    <property type="entry name" value="TPD1_C"/>
    <property type="match status" value="1"/>
</dbReference>
<name>A0A7J7DB93_TRIWF</name>
<evidence type="ECO:0000256" key="1">
    <source>
        <dbReference type="ARBA" id="ARBA00022729"/>
    </source>
</evidence>
<dbReference type="GO" id="GO:0001709">
    <property type="term" value="P:cell fate determination"/>
    <property type="evidence" value="ECO:0007669"/>
    <property type="project" value="TreeGrafter"/>
</dbReference>